<protein>
    <submittedName>
        <fullName evidence="2">CSON012135 protein</fullName>
    </submittedName>
</protein>
<dbReference type="EMBL" id="UFQT01000557">
    <property type="protein sequence ID" value="SSX25266.1"/>
    <property type="molecule type" value="Genomic_DNA"/>
</dbReference>
<dbReference type="EMBL" id="UFQS01000557">
    <property type="protein sequence ID" value="SSX04903.1"/>
    <property type="molecule type" value="Genomic_DNA"/>
</dbReference>
<organism evidence="2">
    <name type="scientific">Culicoides sonorensis</name>
    <name type="common">Biting midge</name>
    <dbReference type="NCBI Taxonomy" id="179676"/>
    <lineage>
        <taxon>Eukaryota</taxon>
        <taxon>Metazoa</taxon>
        <taxon>Ecdysozoa</taxon>
        <taxon>Arthropoda</taxon>
        <taxon>Hexapoda</taxon>
        <taxon>Insecta</taxon>
        <taxon>Pterygota</taxon>
        <taxon>Neoptera</taxon>
        <taxon>Endopterygota</taxon>
        <taxon>Diptera</taxon>
        <taxon>Nematocera</taxon>
        <taxon>Chironomoidea</taxon>
        <taxon>Ceratopogonidae</taxon>
        <taxon>Ceratopogoninae</taxon>
        <taxon>Culicoides</taxon>
        <taxon>Monoculicoides</taxon>
    </lineage>
</organism>
<reference evidence="1" key="1">
    <citation type="submission" date="2018-04" db="EMBL/GenBank/DDBJ databases">
        <authorList>
            <person name="Go L.Y."/>
            <person name="Mitchell J.A."/>
        </authorList>
    </citation>
    <scope>NUCLEOTIDE SEQUENCE</scope>
    <source>
        <tissue evidence="1">Whole organism</tissue>
    </source>
</reference>
<gene>
    <name evidence="2" type="primary">CSON012135</name>
</gene>
<evidence type="ECO:0000313" key="2">
    <source>
        <dbReference type="EMBL" id="SSX25266.1"/>
    </source>
</evidence>
<name>A0A336M4R5_CULSO</name>
<proteinExistence type="predicted"/>
<sequence>MVQLKSVNLLPFSLNEV</sequence>
<reference evidence="2" key="2">
    <citation type="submission" date="2018-07" db="EMBL/GenBank/DDBJ databases">
        <authorList>
            <person name="Quirk P.G."/>
            <person name="Krulwich T.A."/>
        </authorList>
    </citation>
    <scope>NUCLEOTIDE SEQUENCE</scope>
</reference>
<dbReference type="VEuPathDB" id="VectorBase:CSON012135"/>
<accession>A0A336M4R5</accession>
<evidence type="ECO:0000313" key="1">
    <source>
        <dbReference type="EMBL" id="SSX04903.1"/>
    </source>
</evidence>
<dbReference type="AlphaFoldDB" id="A0A336M4R5"/>